<comment type="pathway">
    <text evidence="5 8">Amino-acid biosynthesis; L-lysine biosynthesis via DAP pathway; L-lysine from DL-2,6-diaminopimelate: step 1/1.</text>
</comment>
<reference evidence="11 12" key="1">
    <citation type="submission" date="2024-04" db="EMBL/GenBank/DDBJ databases">
        <title>Novel genus in family Flammeovirgaceae.</title>
        <authorList>
            <person name="Nguyen T.H."/>
            <person name="Vuong T.Q."/>
            <person name="Le H."/>
            <person name="Kim S.-G."/>
        </authorList>
    </citation>
    <scope>NUCLEOTIDE SEQUENCE [LARGE SCALE GENOMIC DNA]</scope>
    <source>
        <strain evidence="11 12">JCM 23209</strain>
    </source>
</reference>
<feature type="binding site" evidence="5">
    <location>
        <position position="339"/>
    </location>
    <ligand>
        <name>substrate</name>
    </ligand>
</feature>
<dbReference type="PANTHER" id="PTHR43727">
    <property type="entry name" value="DIAMINOPIMELATE DECARBOXYLASE"/>
    <property type="match status" value="1"/>
</dbReference>
<evidence type="ECO:0000259" key="10">
    <source>
        <dbReference type="Pfam" id="PF02784"/>
    </source>
</evidence>
<dbReference type="Proteomes" id="UP001403385">
    <property type="component" value="Unassembled WGS sequence"/>
</dbReference>
<dbReference type="InterPro" id="IPR002986">
    <property type="entry name" value="DAP_deCOOHase_LysA"/>
</dbReference>
<dbReference type="PRINTS" id="PR01181">
    <property type="entry name" value="DAPDCRBXLASE"/>
</dbReference>
<feature type="binding site" evidence="5">
    <location>
        <position position="272"/>
    </location>
    <ligand>
        <name>substrate</name>
    </ligand>
</feature>
<evidence type="ECO:0000313" key="11">
    <source>
        <dbReference type="EMBL" id="MEN7547988.1"/>
    </source>
</evidence>
<dbReference type="RefSeq" id="WP_346820770.1">
    <property type="nucleotide sequence ID" value="NZ_JBDKWZ010000004.1"/>
</dbReference>
<evidence type="ECO:0000256" key="7">
    <source>
        <dbReference type="PIRSR" id="PIRSR600183-50"/>
    </source>
</evidence>
<evidence type="ECO:0000256" key="4">
    <source>
        <dbReference type="ARBA" id="ARBA00023239"/>
    </source>
</evidence>
<dbReference type="SUPFAM" id="SSF51419">
    <property type="entry name" value="PLP-binding barrel"/>
    <property type="match status" value="1"/>
</dbReference>
<dbReference type="Gene3D" id="3.20.20.10">
    <property type="entry name" value="Alanine racemase"/>
    <property type="match status" value="1"/>
</dbReference>
<dbReference type="PROSITE" id="PS00878">
    <property type="entry name" value="ODR_DC_2_1"/>
    <property type="match status" value="1"/>
</dbReference>
<dbReference type="EC" id="4.1.1.20" evidence="5 6"/>
<feature type="binding site" evidence="5">
    <location>
        <position position="308"/>
    </location>
    <ligand>
        <name>substrate</name>
    </ligand>
</feature>
<keyword evidence="2 5" id="KW-0210">Decarboxylase</keyword>
<feature type="binding site" evidence="5">
    <location>
        <position position="228"/>
    </location>
    <ligand>
        <name>pyridoxal 5'-phosphate</name>
        <dbReference type="ChEBI" id="CHEBI:597326"/>
    </ligand>
</feature>
<dbReference type="EMBL" id="JBDKWZ010000004">
    <property type="protein sequence ID" value="MEN7547988.1"/>
    <property type="molecule type" value="Genomic_DNA"/>
</dbReference>
<name>A0AAW9S283_9BACT</name>
<dbReference type="Pfam" id="PF02784">
    <property type="entry name" value="Orn_Arg_deC_N"/>
    <property type="match status" value="1"/>
</dbReference>
<dbReference type="InterPro" id="IPR000183">
    <property type="entry name" value="Orn/DAP/Arg_de-COase"/>
</dbReference>
<dbReference type="InterPro" id="IPR029066">
    <property type="entry name" value="PLP-binding_barrel"/>
</dbReference>
<keyword evidence="12" id="KW-1185">Reference proteome</keyword>
<evidence type="ECO:0000256" key="2">
    <source>
        <dbReference type="ARBA" id="ARBA00022793"/>
    </source>
</evidence>
<feature type="binding site" evidence="5">
    <location>
        <position position="366"/>
    </location>
    <ligand>
        <name>substrate</name>
    </ligand>
</feature>
<dbReference type="GO" id="GO:0008836">
    <property type="term" value="F:diaminopimelate decarboxylase activity"/>
    <property type="evidence" value="ECO:0007669"/>
    <property type="project" value="UniProtKB-UniRule"/>
</dbReference>
<comment type="cofactor">
    <cofactor evidence="1 5 7 8">
        <name>pyridoxal 5'-phosphate</name>
        <dbReference type="ChEBI" id="CHEBI:597326"/>
    </cofactor>
</comment>
<keyword evidence="3 5" id="KW-0663">Pyridoxal phosphate</keyword>
<dbReference type="PRINTS" id="PR01179">
    <property type="entry name" value="ODADCRBXLASE"/>
</dbReference>
<dbReference type="InterPro" id="IPR022653">
    <property type="entry name" value="De-COase2_pyr-phos_BS"/>
</dbReference>
<feature type="domain" description="Orn/DAP/Arg decarboxylase 2 N-terminal" evidence="10">
    <location>
        <begin position="34"/>
        <end position="276"/>
    </location>
</feature>
<dbReference type="CDD" id="cd06828">
    <property type="entry name" value="PLPDE_III_DapDC"/>
    <property type="match status" value="1"/>
</dbReference>
<feature type="binding site" evidence="5">
    <location>
        <position position="366"/>
    </location>
    <ligand>
        <name>pyridoxal 5'-phosphate</name>
        <dbReference type="ChEBI" id="CHEBI:597326"/>
    </ligand>
</feature>
<feature type="binding site" evidence="5">
    <location>
        <begin position="269"/>
        <end position="272"/>
    </location>
    <ligand>
        <name>pyridoxal 5'-phosphate</name>
        <dbReference type="ChEBI" id="CHEBI:597326"/>
    </ligand>
</feature>
<dbReference type="InterPro" id="IPR022643">
    <property type="entry name" value="De-COase2_C"/>
</dbReference>
<feature type="binding site" evidence="5">
    <location>
        <position position="312"/>
    </location>
    <ligand>
        <name>substrate</name>
    </ligand>
</feature>
<protein>
    <recommendedName>
        <fullName evidence="5 6">Diaminopimelate decarboxylase</fullName>
        <shortName evidence="5">DAP decarboxylase</shortName>
        <shortName evidence="5">DAPDC</shortName>
        <ecNumber evidence="5 6">4.1.1.20</ecNumber>
    </recommendedName>
</protein>
<evidence type="ECO:0000313" key="12">
    <source>
        <dbReference type="Proteomes" id="UP001403385"/>
    </source>
</evidence>
<dbReference type="NCBIfam" id="TIGR01048">
    <property type="entry name" value="lysA"/>
    <property type="match status" value="1"/>
</dbReference>
<keyword evidence="4 5" id="KW-0456">Lyase</keyword>
<feature type="active site" description="Proton donor" evidence="7">
    <location>
        <position position="338"/>
    </location>
</feature>
<keyword evidence="5 8" id="KW-0457">Lysine biosynthesis</keyword>
<dbReference type="GO" id="GO:0030170">
    <property type="term" value="F:pyridoxal phosphate binding"/>
    <property type="evidence" value="ECO:0007669"/>
    <property type="project" value="UniProtKB-UniRule"/>
</dbReference>
<dbReference type="InterPro" id="IPR009006">
    <property type="entry name" value="Ala_racemase/Decarboxylase_C"/>
</dbReference>
<comment type="similarity">
    <text evidence="5">Belongs to the Orn/Lys/Arg decarboxylase class-II family. LysA subfamily.</text>
</comment>
<evidence type="ECO:0000256" key="1">
    <source>
        <dbReference type="ARBA" id="ARBA00001933"/>
    </source>
</evidence>
<keyword evidence="5" id="KW-0028">Amino-acid biosynthesis</keyword>
<accession>A0AAW9S283</accession>
<evidence type="ECO:0000256" key="6">
    <source>
        <dbReference type="NCBIfam" id="TIGR01048"/>
    </source>
</evidence>
<dbReference type="Pfam" id="PF00278">
    <property type="entry name" value="Orn_DAP_Arg_deC"/>
    <property type="match status" value="1"/>
</dbReference>
<dbReference type="Gene3D" id="2.40.37.10">
    <property type="entry name" value="Lyase, Ornithine Decarboxylase, Chain A, domain 1"/>
    <property type="match status" value="1"/>
</dbReference>
<feature type="modified residue" description="N6-(pyridoxal phosphate)lysine" evidence="5 7">
    <location>
        <position position="57"/>
    </location>
</feature>
<dbReference type="GO" id="GO:0009089">
    <property type="term" value="P:lysine biosynthetic process via diaminopimelate"/>
    <property type="evidence" value="ECO:0007669"/>
    <property type="project" value="UniProtKB-UniRule"/>
</dbReference>
<dbReference type="InterPro" id="IPR022644">
    <property type="entry name" value="De-COase2_N"/>
</dbReference>
<dbReference type="AlphaFoldDB" id="A0AAW9S283"/>
<dbReference type="PANTHER" id="PTHR43727:SF2">
    <property type="entry name" value="GROUP IV DECARBOXYLASE"/>
    <property type="match status" value="1"/>
</dbReference>
<feature type="domain" description="Orn/DAP/Arg decarboxylase 2 C-terminal" evidence="9">
    <location>
        <begin position="27"/>
        <end position="364"/>
    </location>
</feature>
<evidence type="ECO:0000259" key="9">
    <source>
        <dbReference type="Pfam" id="PF00278"/>
    </source>
</evidence>
<comment type="catalytic activity">
    <reaction evidence="5 8">
        <text>meso-2,6-diaminopimelate + H(+) = L-lysine + CO2</text>
        <dbReference type="Rhea" id="RHEA:15101"/>
        <dbReference type="ChEBI" id="CHEBI:15378"/>
        <dbReference type="ChEBI" id="CHEBI:16526"/>
        <dbReference type="ChEBI" id="CHEBI:32551"/>
        <dbReference type="ChEBI" id="CHEBI:57791"/>
        <dbReference type="EC" id="4.1.1.20"/>
    </reaction>
</comment>
<organism evidence="11 12">
    <name type="scientific">Rapidithrix thailandica</name>
    <dbReference type="NCBI Taxonomy" id="413964"/>
    <lineage>
        <taxon>Bacteria</taxon>
        <taxon>Pseudomonadati</taxon>
        <taxon>Bacteroidota</taxon>
        <taxon>Cytophagia</taxon>
        <taxon>Cytophagales</taxon>
        <taxon>Flammeovirgaceae</taxon>
        <taxon>Rapidithrix</taxon>
    </lineage>
</organism>
<comment type="subunit">
    <text evidence="5">Homodimer.</text>
</comment>
<gene>
    <name evidence="5 11" type="primary">lysA</name>
    <name evidence="11" type="ORF">AAG747_08710</name>
</gene>
<evidence type="ECO:0000256" key="5">
    <source>
        <dbReference type="HAMAP-Rule" id="MF_02120"/>
    </source>
</evidence>
<comment type="function">
    <text evidence="5">Specifically catalyzes the decarboxylation of meso-diaminopimelate (meso-DAP) to L-lysine.</text>
</comment>
<evidence type="ECO:0000256" key="8">
    <source>
        <dbReference type="RuleBase" id="RU003738"/>
    </source>
</evidence>
<comment type="caution">
    <text evidence="11">The sequence shown here is derived from an EMBL/GenBank/DDBJ whole genome shotgun (WGS) entry which is preliminary data.</text>
</comment>
<evidence type="ECO:0000256" key="3">
    <source>
        <dbReference type="ARBA" id="ARBA00022898"/>
    </source>
</evidence>
<dbReference type="FunFam" id="3.20.20.10:FF:000003">
    <property type="entry name" value="Diaminopimelate decarboxylase"/>
    <property type="match status" value="1"/>
</dbReference>
<dbReference type="SUPFAM" id="SSF50621">
    <property type="entry name" value="Alanine racemase C-terminal domain-like"/>
    <property type="match status" value="1"/>
</dbReference>
<dbReference type="HAMAP" id="MF_02120">
    <property type="entry name" value="LysA"/>
    <property type="match status" value="1"/>
</dbReference>
<proteinExistence type="inferred from homology"/>
<sequence>MNLQDQSYTIQGLQPEEIVSEFGTPLYVYDSSVIRQQVAKFQKAFAAIDHKVKYAAKALTNINILKLMQREGLGLDTVSLQEIKMGLQAGFAPQDIVFTPNCVDFSEIEEAVEIGTVINIDNLSNLEKFAKKYGSSVPCFIRLNPFIVADSQSEKVAHWHSQSKFGVAVSQLDQAHQLVEDYGLHIYGIHIHSSSVIMNPEIFQKGAEAVFEMAKQFKDLQYIDFGGGIKVPYAPDDQTIDIFQMGERLHNVHQQFCREFGKPVQLWFEPGRFLVSDCGALLVKAVVRKDNGDRDFVGVDSGFNHLIRPMMYGAHHEIVNLSNPFGPRKEYTIVGNICEIDNFAVNRSMPEVKEGDLLAILNAGAYGYSMASTYNSRFRPAEVLVHEGKAHLIRQRDTYEDLMRNQMEINL</sequence>